<sequence>MPKSALASRSTAVLTPGWLVIDPTGAAYAWYSQAIATDITAVWKLIGRNAAIRKRYVADGWTVRAGSWPELFSDGAELVAVSA</sequence>
<evidence type="ECO:0000313" key="1">
    <source>
        <dbReference type="EMBL" id="MEY8019060.1"/>
    </source>
</evidence>
<dbReference type="EMBL" id="JBGEDP010000003">
    <property type="protein sequence ID" value="MEY8019060.1"/>
    <property type="molecule type" value="Genomic_DNA"/>
</dbReference>
<dbReference type="Proteomes" id="UP001564760">
    <property type="component" value="Unassembled WGS sequence"/>
</dbReference>
<name>A0ABV4C9M8_9MYCO</name>
<protein>
    <submittedName>
        <fullName evidence="1">Uncharacterized protein</fullName>
    </submittedName>
</protein>
<organism evidence="1 2">
    <name type="scientific">Mycobacterium servetii</name>
    <dbReference type="NCBI Taxonomy" id="3237418"/>
    <lineage>
        <taxon>Bacteria</taxon>
        <taxon>Bacillati</taxon>
        <taxon>Actinomycetota</taxon>
        <taxon>Actinomycetes</taxon>
        <taxon>Mycobacteriales</taxon>
        <taxon>Mycobacteriaceae</taxon>
        <taxon>Mycobacterium</taxon>
    </lineage>
</organism>
<evidence type="ECO:0000313" key="2">
    <source>
        <dbReference type="Proteomes" id="UP001564760"/>
    </source>
</evidence>
<dbReference type="RefSeq" id="WP_369742091.1">
    <property type="nucleotide sequence ID" value="NZ_JBGEDP010000003.1"/>
</dbReference>
<gene>
    <name evidence="1" type="ORF">AB8998_30890</name>
</gene>
<proteinExistence type="predicted"/>
<keyword evidence="2" id="KW-1185">Reference proteome</keyword>
<comment type="caution">
    <text evidence="1">The sequence shown here is derived from an EMBL/GenBank/DDBJ whole genome shotgun (WGS) entry which is preliminary data.</text>
</comment>
<reference evidence="1 2" key="1">
    <citation type="submission" date="2024-08" db="EMBL/GenBank/DDBJ databases">
        <title>Mycobacterium servetensis sp. nov., a novel rapid-growing mycobacterial species recovered from a human patient in Zaragoza, Spain.</title>
        <authorList>
            <person name="Tristancho-Baro A.I."/>
            <person name="Buenestado-Serrano S."/>
            <person name="Garcia De Viedma D."/>
            <person name="Milagro-Beamonte A."/>
            <person name="Burillo N."/>
            <person name="Sanz S."/>
            <person name="Lopez-Calleja A.I."/>
            <person name="Penas-Utrilla D."/>
            <person name="Guardingo M."/>
            <person name="Garcia M.J."/>
            <person name="Vinuelas-Bayon J."/>
        </authorList>
    </citation>
    <scope>NUCLEOTIDE SEQUENCE [LARGE SCALE GENOMIC DNA]</scope>
    <source>
        <strain evidence="2">HUMS_12744610</strain>
    </source>
</reference>
<accession>A0ABV4C9M8</accession>